<dbReference type="PANTHER" id="PTHR35333:SF5">
    <property type="entry name" value="CONSERVED LIPOPROTEIN LPQF-RELATED"/>
    <property type="match status" value="1"/>
</dbReference>
<dbReference type="GO" id="GO:0046677">
    <property type="term" value="P:response to antibiotic"/>
    <property type="evidence" value="ECO:0007669"/>
    <property type="project" value="InterPro"/>
</dbReference>
<evidence type="ECO:0000259" key="3">
    <source>
        <dbReference type="Pfam" id="PF18042"/>
    </source>
</evidence>
<proteinExistence type="predicted"/>
<keyword evidence="5" id="KW-1185">Reference proteome</keyword>
<evidence type="ECO:0000256" key="1">
    <source>
        <dbReference type="SAM" id="SignalP"/>
    </source>
</evidence>
<dbReference type="PROSITE" id="PS51257">
    <property type="entry name" value="PROKAR_LIPOPROTEIN"/>
    <property type="match status" value="1"/>
</dbReference>
<dbReference type="GO" id="GO:0008800">
    <property type="term" value="F:beta-lactamase activity"/>
    <property type="evidence" value="ECO:0007669"/>
    <property type="project" value="InterPro"/>
</dbReference>
<dbReference type="Gene3D" id="3.40.710.10">
    <property type="entry name" value="DD-peptidase/beta-lactamase superfamily"/>
    <property type="match status" value="1"/>
</dbReference>
<dbReference type="RefSeq" id="WP_192037417.1">
    <property type="nucleotide sequence ID" value="NZ_JACYWE010000001.1"/>
</dbReference>
<sequence length="464" mass="48802">MRPTASRLRRAAAAFTILASAASLASCSTSDDPGADGETSNEQASISLPDTAAGQQMAWFLSASASPPIGEDELRERFTEDFLANVSPEELNSTLEQFGGFTTESIASDEPDELVIVASANEERLNIAVAVNEEGRIAGLTISPAAPEMPAPPTGWDDLDERLDGIAPDSSFLAARMDADGSCASVHERAATETVPIASVFKLFVLDAVARALGEGTISPDTTVTVRDATKSWPTGVLQDEADGTAVTVTEATELMMALSDNTATDLLIDLVGRDAVEQSFASITGDPESNAPLLNTREMFLLKAVDYPVLADEYSGLDSATAKRDFIEGTLASTGLPPVSEASGWTAPRHVDEIEWFASLSEVCEAYAALADHEEPLVEASLSLNDGGIGLDEQQWPTVWFKGGSEPGVLALSYRAVDEDGQAVFVALVSRDPGLDISDANATSGQIQDALSITKGGLNLVRE</sequence>
<feature type="domain" description="Beta-lactamase class A catalytic" evidence="2">
    <location>
        <begin position="190"/>
        <end position="290"/>
    </location>
</feature>
<dbReference type="InterPro" id="IPR000871">
    <property type="entry name" value="Beta-lactam_class-A"/>
</dbReference>
<feature type="domain" description="ORF 12 gene product N-terminal" evidence="3">
    <location>
        <begin position="48"/>
        <end position="137"/>
    </location>
</feature>
<dbReference type="GO" id="GO:0030655">
    <property type="term" value="P:beta-lactam antibiotic catabolic process"/>
    <property type="evidence" value="ECO:0007669"/>
    <property type="project" value="InterPro"/>
</dbReference>
<keyword evidence="4" id="KW-0378">Hydrolase</keyword>
<dbReference type="Proteomes" id="UP000642993">
    <property type="component" value="Unassembled WGS sequence"/>
</dbReference>
<dbReference type="Pfam" id="PF18042">
    <property type="entry name" value="ORF_12_N"/>
    <property type="match status" value="1"/>
</dbReference>
<protein>
    <submittedName>
        <fullName evidence="4">Serine hydrolase</fullName>
    </submittedName>
</protein>
<keyword evidence="1" id="KW-0732">Signal</keyword>
<dbReference type="InterPro" id="IPR012338">
    <property type="entry name" value="Beta-lactam/transpept-like"/>
</dbReference>
<dbReference type="InterPro" id="IPR040846">
    <property type="entry name" value="ORF_12_N"/>
</dbReference>
<evidence type="ECO:0000313" key="4">
    <source>
        <dbReference type="EMBL" id="MBD8504919.1"/>
    </source>
</evidence>
<organism evidence="4 5">
    <name type="scientific">Lolliginicoccus lacisalsi</name>
    <dbReference type="NCBI Taxonomy" id="2742202"/>
    <lineage>
        <taxon>Bacteria</taxon>
        <taxon>Bacillati</taxon>
        <taxon>Actinomycetota</taxon>
        <taxon>Actinomycetes</taxon>
        <taxon>Mycobacteriales</taxon>
        <taxon>Hoyosellaceae</taxon>
        <taxon>Lolliginicoccus</taxon>
    </lineage>
</organism>
<dbReference type="Pfam" id="PF13354">
    <property type="entry name" value="Beta-lactamase2"/>
    <property type="match status" value="1"/>
</dbReference>
<dbReference type="InterPro" id="IPR045155">
    <property type="entry name" value="Beta-lactam_cat"/>
</dbReference>
<evidence type="ECO:0000313" key="5">
    <source>
        <dbReference type="Proteomes" id="UP000642993"/>
    </source>
</evidence>
<gene>
    <name evidence="4" type="ORF">HT102_00260</name>
</gene>
<feature type="signal peptide" evidence="1">
    <location>
        <begin position="1"/>
        <end position="25"/>
    </location>
</feature>
<feature type="chain" id="PRO_5038535931" evidence="1">
    <location>
        <begin position="26"/>
        <end position="464"/>
    </location>
</feature>
<accession>A0A927PKL4</accession>
<name>A0A927PKL4_9ACTN</name>
<reference evidence="4" key="1">
    <citation type="submission" date="2020-09" db="EMBL/GenBank/DDBJ databases">
        <title>Hoyosella lacisalsi sp. nov., a halotolerant actinobacterium isolated from soil of Lake Gudzhirganskoe.</title>
        <authorList>
            <person name="Yang Q."/>
            <person name="Guo P.Y."/>
            <person name="Liu S.W."/>
            <person name="Li F.N."/>
            <person name="Sun C.H."/>
        </authorList>
    </citation>
    <scope>NUCLEOTIDE SEQUENCE</scope>
    <source>
        <strain evidence="4">G463</strain>
    </source>
</reference>
<dbReference type="PANTHER" id="PTHR35333">
    <property type="entry name" value="BETA-LACTAMASE"/>
    <property type="match status" value="1"/>
</dbReference>
<evidence type="ECO:0000259" key="2">
    <source>
        <dbReference type="Pfam" id="PF13354"/>
    </source>
</evidence>
<comment type="caution">
    <text evidence="4">The sequence shown here is derived from an EMBL/GenBank/DDBJ whole genome shotgun (WGS) entry which is preliminary data.</text>
</comment>
<dbReference type="Gene3D" id="3.10.450.280">
    <property type="match status" value="1"/>
</dbReference>
<dbReference type="SUPFAM" id="SSF56601">
    <property type="entry name" value="beta-lactamase/transpeptidase-like"/>
    <property type="match status" value="1"/>
</dbReference>
<dbReference type="AlphaFoldDB" id="A0A927PKL4"/>
<dbReference type="EMBL" id="JACYWE010000001">
    <property type="protein sequence ID" value="MBD8504919.1"/>
    <property type="molecule type" value="Genomic_DNA"/>
</dbReference>